<organism evidence="2 3">
    <name type="scientific">Sphingosinicella microcystinivorans</name>
    <dbReference type="NCBI Taxonomy" id="335406"/>
    <lineage>
        <taxon>Bacteria</taxon>
        <taxon>Pseudomonadati</taxon>
        <taxon>Pseudomonadota</taxon>
        <taxon>Alphaproteobacteria</taxon>
        <taxon>Sphingomonadales</taxon>
        <taxon>Sphingosinicellaceae</taxon>
        <taxon>Sphingosinicella</taxon>
    </lineage>
</organism>
<dbReference type="Proteomes" id="UP000275727">
    <property type="component" value="Chromosome"/>
</dbReference>
<feature type="transmembrane region" description="Helical" evidence="1">
    <location>
        <begin position="140"/>
        <end position="162"/>
    </location>
</feature>
<dbReference type="AlphaFoldDB" id="A0AAD1D5J1"/>
<dbReference type="KEGG" id="smic:SmB9_18480"/>
<protein>
    <submittedName>
        <fullName evidence="2">Uncharacterized protein</fullName>
    </submittedName>
</protein>
<accession>A0AAD1D5J1</accession>
<evidence type="ECO:0000256" key="1">
    <source>
        <dbReference type="SAM" id="Phobius"/>
    </source>
</evidence>
<feature type="transmembrane region" description="Helical" evidence="1">
    <location>
        <begin position="104"/>
        <end position="128"/>
    </location>
</feature>
<keyword evidence="1" id="KW-0472">Membrane</keyword>
<name>A0AAD1D5J1_SPHMI</name>
<feature type="transmembrane region" description="Helical" evidence="1">
    <location>
        <begin position="71"/>
        <end position="92"/>
    </location>
</feature>
<keyword evidence="1" id="KW-0812">Transmembrane</keyword>
<keyword evidence="1" id="KW-1133">Transmembrane helix</keyword>
<gene>
    <name evidence="2" type="ORF">SmB9_18480</name>
</gene>
<dbReference type="EMBL" id="AP018711">
    <property type="protein sequence ID" value="BBE34190.1"/>
    <property type="molecule type" value="Genomic_DNA"/>
</dbReference>
<feature type="transmembrane region" description="Helical" evidence="1">
    <location>
        <begin position="23"/>
        <end position="45"/>
    </location>
</feature>
<evidence type="ECO:0000313" key="3">
    <source>
        <dbReference type="Proteomes" id="UP000275727"/>
    </source>
</evidence>
<reference evidence="2 3" key="1">
    <citation type="submission" date="2018-06" db="EMBL/GenBank/DDBJ databases">
        <title>Complete Genome Sequence of the Microcystin-Degrading Bacterium Sphingosinicella microcystinivorans Strain B-9.</title>
        <authorList>
            <person name="Jin H."/>
            <person name="Nishizawa T."/>
            <person name="Guo Y."/>
            <person name="Nishizawa A."/>
            <person name="Park H."/>
            <person name="Kato H."/>
            <person name="Tsuji K."/>
            <person name="Harada K."/>
        </authorList>
    </citation>
    <scope>NUCLEOTIDE SEQUENCE [LARGE SCALE GENOMIC DNA]</scope>
    <source>
        <strain evidence="2 3">B9</strain>
    </source>
</reference>
<proteinExistence type="predicted"/>
<sequence>MERFATLPYANYVPVPWFLSARWLIPAGQLALLVITLAAASWSLLPIICRWQGCKADASVARGWVHHATRATAVAVLLAMASWCYVMTVGLADLSVLNGGMDVPLIVLQVTTAIATFGLVVLAAWDFVSGWAAKGWRGRFGSLLLLVGAGIILYISVAFHLVRVSLHY</sequence>
<evidence type="ECO:0000313" key="2">
    <source>
        <dbReference type="EMBL" id="BBE34190.1"/>
    </source>
</evidence>